<dbReference type="Proteomes" id="UP000789326">
    <property type="component" value="Unassembled WGS sequence"/>
</dbReference>
<protein>
    <recommendedName>
        <fullName evidence="3">Conjugal transfer protein</fullName>
    </recommendedName>
</protein>
<name>A0A9W4L5J7_9BACI</name>
<comment type="caution">
    <text evidence="1">The sequence shown here is derived from an EMBL/GenBank/DDBJ whole genome shotgun (WGS) entry which is preliminary data.</text>
</comment>
<gene>
    <name evidence="1" type="ORF">SRABI133_04195</name>
</gene>
<evidence type="ECO:0000313" key="2">
    <source>
        <dbReference type="Proteomes" id="UP000789326"/>
    </source>
</evidence>
<accession>A0A9W4L5J7</accession>
<dbReference type="EMBL" id="CAKKMG010000085">
    <property type="protein sequence ID" value="CAH0289696.1"/>
    <property type="molecule type" value="Genomic_DNA"/>
</dbReference>
<dbReference type="AlphaFoldDB" id="A0A9W4L5J7"/>
<proteinExistence type="predicted"/>
<sequence>MNQRKVKSMHSKLSRLAKNECASYKDGACAVQRCGRCIVAIETDSMPGNICGYFVRSVLPAVPELHAEYVDTFPKGHALRNEKPKLSDCKRCGESFEKRGNAAKYCSDCRALNDRDKARARKQKERREMSRD</sequence>
<reference evidence="1" key="1">
    <citation type="submission" date="2021-11" db="EMBL/GenBank/DDBJ databases">
        <authorList>
            <person name="Bulgarelli D."/>
        </authorList>
    </citation>
    <scope>NUCLEOTIDE SEQUENCE</scope>
    <source>
        <strain evidence="1">Bi133</strain>
    </source>
</reference>
<evidence type="ECO:0000313" key="1">
    <source>
        <dbReference type="EMBL" id="CAH0289696.1"/>
    </source>
</evidence>
<organism evidence="1 2">
    <name type="scientific">Peribacillus simplex</name>
    <dbReference type="NCBI Taxonomy" id="1478"/>
    <lineage>
        <taxon>Bacteria</taxon>
        <taxon>Bacillati</taxon>
        <taxon>Bacillota</taxon>
        <taxon>Bacilli</taxon>
        <taxon>Bacillales</taxon>
        <taxon>Bacillaceae</taxon>
        <taxon>Peribacillus</taxon>
    </lineage>
</organism>
<evidence type="ECO:0008006" key="3">
    <source>
        <dbReference type="Google" id="ProtNLM"/>
    </source>
</evidence>
<dbReference type="RefSeq" id="WP_230303490.1">
    <property type="nucleotide sequence ID" value="NZ_CAKKMG010000085.1"/>
</dbReference>